<organism evidence="2 3">
    <name type="scientific">Dryococelus australis</name>
    <dbReference type="NCBI Taxonomy" id="614101"/>
    <lineage>
        <taxon>Eukaryota</taxon>
        <taxon>Metazoa</taxon>
        <taxon>Ecdysozoa</taxon>
        <taxon>Arthropoda</taxon>
        <taxon>Hexapoda</taxon>
        <taxon>Insecta</taxon>
        <taxon>Pterygota</taxon>
        <taxon>Neoptera</taxon>
        <taxon>Polyneoptera</taxon>
        <taxon>Phasmatodea</taxon>
        <taxon>Verophasmatodea</taxon>
        <taxon>Anareolatae</taxon>
        <taxon>Phasmatidae</taxon>
        <taxon>Eurycanthinae</taxon>
        <taxon>Dryococelus</taxon>
    </lineage>
</organism>
<gene>
    <name evidence="2" type="ORF">PR048_014991</name>
</gene>
<comment type="caution">
    <text evidence="2">The sequence shown here is derived from an EMBL/GenBank/DDBJ whole genome shotgun (WGS) entry which is preliminary data.</text>
</comment>
<dbReference type="EMBL" id="JARBHB010000005">
    <property type="protein sequence ID" value="KAJ8883151.1"/>
    <property type="molecule type" value="Genomic_DNA"/>
</dbReference>
<feature type="compositionally biased region" description="Acidic residues" evidence="1">
    <location>
        <begin position="275"/>
        <end position="298"/>
    </location>
</feature>
<proteinExistence type="predicted"/>
<keyword evidence="3" id="KW-1185">Reference proteome</keyword>
<name>A0ABQ9HFQ8_9NEOP</name>
<protein>
    <submittedName>
        <fullName evidence="2">Uncharacterized protein</fullName>
    </submittedName>
</protein>
<sequence>MVPRTSLGSRCAQNERWQPCASRLTLQSIVPESTIPHYCLLKVERKQSITLSYVAPFPKFSNDRTYLFHVRAILTSLLCDQNYESLYEFIRVFGKCTVSRPIFSISHLFISLVAANERAFLTPSAFSAPLVAANMLDDAAGRRVFSGISCSPRPFIPALLHIHLASPSLALSFSLSQDPYVKSRPKLPTPLLSDTSSAQNVHLVPECPHEHVTSLIVEHVQILEESHVSADDLVPLPSEALLGSELEGMRDWNRPATMLRLHLTPMLYPVCEDDHEESMDENEHEDSDSAEYDDDGDFLDAPTHPSNTQALQQFLAMPRFYALPNIIIIIIIIIYDVDGDKCPNFSPRMSHLKPNQSSEVETREEMGYGLHGSIQVGRDPPTLTIRHSRTTLSFRAGCKLTRGRGGGVDRLLASHLDEPGSIPGGVTPEFSHVGIVPDDAAGRRDFSGITTSLHTHPTSHPSALKTSLLRCRPYRSLGFLVLEAWFRPTINSRVKLFTHPKKNCGDPRRDLPSAEFSKSAFSALAYGPCPEDSKPQCRAACRGAISIIIGCSRATKVQRPKAEVRTARSAAAHFSYNYSPDFCRQSLTFAAPFLATLQTFPTQAIPRESRLADRTGIFVLNNPWFLPRMSCLPETGVSYSVRLRLIPGPGDVTEIPGVSNNMAEKGRVELDPSVETLVGQLYGAVIMSGWRRTGRKRT</sequence>
<accession>A0ABQ9HFQ8</accession>
<reference evidence="2 3" key="1">
    <citation type="submission" date="2023-02" db="EMBL/GenBank/DDBJ databases">
        <title>LHISI_Scaffold_Assembly.</title>
        <authorList>
            <person name="Stuart O.P."/>
            <person name="Cleave R."/>
            <person name="Magrath M.J.L."/>
            <person name="Mikheyev A.S."/>
        </authorList>
    </citation>
    <scope>NUCLEOTIDE SEQUENCE [LARGE SCALE GENOMIC DNA]</scope>
    <source>
        <strain evidence="2">Daus_M_001</strain>
        <tissue evidence="2">Leg muscle</tissue>
    </source>
</reference>
<evidence type="ECO:0000313" key="3">
    <source>
        <dbReference type="Proteomes" id="UP001159363"/>
    </source>
</evidence>
<feature type="region of interest" description="Disordered" evidence="1">
    <location>
        <begin position="275"/>
        <end position="305"/>
    </location>
</feature>
<dbReference type="Proteomes" id="UP001159363">
    <property type="component" value="Chromosome 4"/>
</dbReference>
<evidence type="ECO:0000256" key="1">
    <source>
        <dbReference type="SAM" id="MobiDB-lite"/>
    </source>
</evidence>
<evidence type="ECO:0000313" key="2">
    <source>
        <dbReference type="EMBL" id="KAJ8883151.1"/>
    </source>
</evidence>